<dbReference type="Pfam" id="PF05920">
    <property type="entry name" value="Homeobox_KN"/>
    <property type="match status" value="1"/>
</dbReference>
<comment type="subcellular location">
    <subcellularLocation>
        <location evidence="4">Nucleus</location>
    </subcellularLocation>
</comment>
<dbReference type="GO" id="GO:0006355">
    <property type="term" value="P:regulation of DNA-templated transcription"/>
    <property type="evidence" value="ECO:0007669"/>
    <property type="project" value="InterPro"/>
</dbReference>
<dbReference type="OrthoDB" id="10056939at2759"/>
<evidence type="ECO:0000256" key="1">
    <source>
        <dbReference type="ARBA" id="ARBA00023125"/>
    </source>
</evidence>
<name>A5E7C8_LODEL</name>
<reference evidence="7 8" key="1">
    <citation type="journal article" date="2009" name="Nature">
        <title>Evolution of pathogenicity and sexual reproduction in eight Candida genomes.</title>
        <authorList>
            <person name="Butler G."/>
            <person name="Rasmussen M.D."/>
            <person name="Lin M.F."/>
            <person name="Santos M.A."/>
            <person name="Sakthikumar S."/>
            <person name="Munro C.A."/>
            <person name="Rheinbay E."/>
            <person name="Grabherr M."/>
            <person name="Forche A."/>
            <person name="Reedy J.L."/>
            <person name="Agrafioti I."/>
            <person name="Arnaud M.B."/>
            <person name="Bates S."/>
            <person name="Brown A.J."/>
            <person name="Brunke S."/>
            <person name="Costanzo M.C."/>
            <person name="Fitzpatrick D.A."/>
            <person name="de Groot P.W."/>
            <person name="Harris D."/>
            <person name="Hoyer L.L."/>
            <person name="Hube B."/>
            <person name="Klis F.M."/>
            <person name="Kodira C."/>
            <person name="Lennard N."/>
            <person name="Logue M.E."/>
            <person name="Martin R."/>
            <person name="Neiman A.M."/>
            <person name="Nikolaou E."/>
            <person name="Quail M.A."/>
            <person name="Quinn J."/>
            <person name="Santos M.C."/>
            <person name="Schmitzberger F.F."/>
            <person name="Sherlock G."/>
            <person name="Shah P."/>
            <person name="Silverstein K.A."/>
            <person name="Skrzypek M.S."/>
            <person name="Soll D."/>
            <person name="Staggs R."/>
            <person name="Stansfield I."/>
            <person name="Stumpf M.P."/>
            <person name="Sudbery P.E."/>
            <person name="Srikantha T."/>
            <person name="Zeng Q."/>
            <person name="Berman J."/>
            <person name="Berriman M."/>
            <person name="Heitman J."/>
            <person name="Gow N.A."/>
            <person name="Lorenz M.C."/>
            <person name="Birren B.W."/>
            <person name="Kellis M."/>
            <person name="Cuomo C.A."/>
        </authorList>
    </citation>
    <scope>NUCLEOTIDE SEQUENCE [LARGE SCALE GENOMIC DNA]</scope>
    <source>
        <strain evidence="8">ATCC 11503 / BCRC 21390 / CBS 2605 / JCM 1781 / NBRC 1676 / NRRL YB-4239</strain>
    </source>
</reference>
<evidence type="ECO:0000256" key="2">
    <source>
        <dbReference type="ARBA" id="ARBA00023155"/>
    </source>
</evidence>
<accession>A5E7C8</accession>
<dbReference type="VEuPathDB" id="FungiDB:LELG_05517"/>
<dbReference type="InterPro" id="IPR009057">
    <property type="entry name" value="Homeodomain-like_sf"/>
</dbReference>
<feature type="region of interest" description="Disordered" evidence="5">
    <location>
        <begin position="28"/>
        <end position="52"/>
    </location>
</feature>
<dbReference type="AlphaFoldDB" id="A5E7C8"/>
<proteinExistence type="predicted"/>
<dbReference type="PROSITE" id="PS50071">
    <property type="entry name" value="HOMEOBOX_2"/>
    <property type="match status" value="1"/>
</dbReference>
<dbReference type="InterPro" id="IPR001356">
    <property type="entry name" value="HD"/>
</dbReference>
<feature type="compositionally biased region" description="Low complexity" evidence="5">
    <location>
        <begin position="181"/>
        <end position="199"/>
    </location>
</feature>
<dbReference type="GO" id="GO:0005634">
    <property type="term" value="C:nucleus"/>
    <property type="evidence" value="ECO:0007669"/>
    <property type="project" value="UniProtKB-SubCell"/>
</dbReference>
<dbReference type="OMA" id="HHEESCT"/>
<dbReference type="PANTHER" id="PTHR11850">
    <property type="entry name" value="HOMEOBOX PROTEIN TRANSCRIPTION FACTORS"/>
    <property type="match status" value="1"/>
</dbReference>
<feature type="region of interest" description="Disordered" evidence="5">
    <location>
        <begin position="181"/>
        <end position="290"/>
    </location>
</feature>
<dbReference type="InterPro" id="IPR008422">
    <property type="entry name" value="KN_HD"/>
</dbReference>
<dbReference type="CDD" id="cd00086">
    <property type="entry name" value="homeodomain"/>
    <property type="match status" value="1"/>
</dbReference>
<feature type="domain" description="Homeobox" evidence="6">
    <location>
        <begin position="285"/>
        <end position="348"/>
    </location>
</feature>
<dbReference type="InParanoid" id="A5E7C8"/>
<dbReference type="SUPFAM" id="SSF46689">
    <property type="entry name" value="Homeodomain-like"/>
    <property type="match status" value="1"/>
</dbReference>
<protein>
    <recommendedName>
        <fullName evidence="6">Homeobox domain-containing protein</fullName>
    </recommendedName>
</protein>
<sequence length="358" mass="40076">MQLAEIMNSSTTTSSSTLPSISTLASTTNAYQSPRTPFSTTSTNTFANTNMAISTPPTQQMQQLQLQLQQHLLLLQRPLLPPLVKRISLPPISDILSSSSSNANSPSATTTASGPTQTTFAQHMLPPVSQLSSQTYNYYTTTNDRMRKLNKSPVIAHSTSATSIPTSMSPASNSYLSHQYQQYAPSPQQQQQQQQQQQSHIQTSVQVHLSHPSLARAQSFPQQSTPASSCSSSPSSLSSPQQQQQQQQQTNHQYSHHSYSHSHLAPANYYTGSQTPQLGLSPQQYSKRKTRNNLPKEITYVLLRWLNDHLNHPYPNSFEKNQLMLTTGLNQQQLSNWFINARRRKIKLLKEQKRMSLI</sequence>
<keyword evidence="8" id="KW-1185">Reference proteome</keyword>
<dbReference type="HOGENOM" id="CLU_066267_0_0_1"/>
<dbReference type="InterPro" id="IPR050224">
    <property type="entry name" value="TALE_homeobox"/>
</dbReference>
<feature type="DNA-binding region" description="Homeobox" evidence="4">
    <location>
        <begin position="287"/>
        <end position="349"/>
    </location>
</feature>
<feature type="region of interest" description="Disordered" evidence="5">
    <location>
        <begin position="96"/>
        <end position="118"/>
    </location>
</feature>
<organism evidence="7 8">
    <name type="scientific">Lodderomyces elongisporus (strain ATCC 11503 / CBS 2605 / JCM 1781 / NBRC 1676 / NRRL YB-4239)</name>
    <name type="common">Yeast</name>
    <name type="synonym">Saccharomyces elongisporus</name>
    <dbReference type="NCBI Taxonomy" id="379508"/>
    <lineage>
        <taxon>Eukaryota</taxon>
        <taxon>Fungi</taxon>
        <taxon>Dikarya</taxon>
        <taxon>Ascomycota</taxon>
        <taxon>Saccharomycotina</taxon>
        <taxon>Pichiomycetes</taxon>
        <taxon>Debaryomycetaceae</taxon>
        <taxon>Candida/Lodderomyces clade</taxon>
        <taxon>Lodderomyces</taxon>
    </lineage>
</organism>
<gene>
    <name evidence="7" type="ORF">LELG_05517</name>
</gene>
<evidence type="ECO:0000256" key="4">
    <source>
        <dbReference type="PROSITE-ProRule" id="PRU00108"/>
    </source>
</evidence>
<keyword evidence="3 4" id="KW-0539">Nucleus</keyword>
<dbReference type="STRING" id="379508.A5E7C8"/>
<dbReference type="GeneID" id="5230383"/>
<dbReference type="KEGG" id="lel:PVL30_005057"/>
<dbReference type="Gene3D" id="1.10.10.60">
    <property type="entry name" value="Homeodomain-like"/>
    <property type="match status" value="1"/>
</dbReference>
<dbReference type="eggNOG" id="KOG0773">
    <property type="taxonomic scope" value="Eukaryota"/>
</dbReference>
<feature type="compositionally biased region" description="Low complexity" evidence="5">
    <location>
        <begin position="221"/>
        <end position="253"/>
    </location>
</feature>
<evidence type="ECO:0000313" key="8">
    <source>
        <dbReference type="Proteomes" id="UP000001996"/>
    </source>
</evidence>
<evidence type="ECO:0000256" key="3">
    <source>
        <dbReference type="ARBA" id="ARBA00023242"/>
    </source>
</evidence>
<keyword evidence="2 4" id="KW-0371">Homeobox</keyword>
<dbReference type="Proteomes" id="UP000001996">
    <property type="component" value="Unassembled WGS sequence"/>
</dbReference>
<dbReference type="EMBL" id="CH981533">
    <property type="protein sequence ID" value="EDK47336.1"/>
    <property type="molecule type" value="Genomic_DNA"/>
</dbReference>
<dbReference type="GO" id="GO:0003677">
    <property type="term" value="F:DNA binding"/>
    <property type="evidence" value="ECO:0007669"/>
    <property type="project" value="UniProtKB-UniRule"/>
</dbReference>
<dbReference type="SMART" id="SM00389">
    <property type="entry name" value="HOX"/>
    <property type="match status" value="1"/>
</dbReference>
<feature type="compositionally biased region" description="Low complexity" evidence="5">
    <location>
        <begin position="96"/>
        <end position="113"/>
    </location>
</feature>
<evidence type="ECO:0000313" key="7">
    <source>
        <dbReference type="EMBL" id="EDK47336.1"/>
    </source>
</evidence>
<keyword evidence="1 4" id="KW-0238">DNA-binding</keyword>
<evidence type="ECO:0000259" key="6">
    <source>
        <dbReference type="PROSITE" id="PS50071"/>
    </source>
</evidence>
<feature type="compositionally biased region" description="Polar residues" evidence="5">
    <location>
        <begin position="270"/>
        <end position="285"/>
    </location>
</feature>
<evidence type="ECO:0000256" key="5">
    <source>
        <dbReference type="SAM" id="MobiDB-lite"/>
    </source>
</evidence>